<feature type="transmembrane region" description="Helical" evidence="7">
    <location>
        <begin position="172"/>
        <end position="191"/>
    </location>
</feature>
<comment type="subcellular location">
    <subcellularLocation>
        <location evidence="1">Cell membrane</location>
        <topology evidence="1">Multi-pass membrane protein</topology>
    </subcellularLocation>
</comment>
<evidence type="ECO:0000256" key="4">
    <source>
        <dbReference type="ARBA" id="ARBA00022692"/>
    </source>
</evidence>
<dbReference type="Pfam" id="PF07690">
    <property type="entry name" value="MFS_1"/>
    <property type="match status" value="1"/>
</dbReference>
<accession>A0A223KN62</accession>
<dbReference type="InterPro" id="IPR011701">
    <property type="entry name" value="MFS"/>
</dbReference>
<dbReference type="AlphaFoldDB" id="A0A223KN62"/>
<dbReference type="KEGG" id="bcoh:BC6307_05830"/>
<dbReference type="RefSeq" id="WP_066410823.1">
    <property type="nucleotide sequence ID" value="NZ_CP018866.1"/>
</dbReference>
<feature type="transmembrane region" description="Helical" evidence="7">
    <location>
        <begin position="299"/>
        <end position="319"/>
    </location>
</feature>
<gene>
    <name evidence="8" type="ORF">BC6307_05830</name>
</gene>
<dbReference type="PANTHER" id="PTHR43266">
    <property type="entry name" value="MACROLIDE-EFFLUX PROTEIN"/>
    <property type="match status" value="1"/>
</dbReference>
<dbReference type="Gene3D" id="1.20.1250.20">
    <property type="entry name" value="MFS general substrate transporter like domains"/>
    <property type="match status" value="1"/>
</dbReference>
<keyword evidence="2" id="KW-0813">Transport</keyword>
<feature type="transmembrane region" description="Helical" evidence="7">
    <location>
        <begin position="148"/>
        <end position="166"/>
    </location>
</feature>
<feature type="transmembrane region" description="Helical" evidence="7">
    <location>
        <begin position="264"/>
        <end position="283"/>
    </location>
</feature>
<evidence type="ECO:0000256" key="6">
    <source>
        <dbReference type="ARBA" id="ARBA00023136"/>
    </source>
</evidence>
<protein>
    <submittedName>
        <fullName evidence="8">MFS transporter</fullName>
    </submittedName>
</protein>
<keyword evidence="9" id="KW-1185">Reference proteome</keyword>
<keyword evidence="3" id="KW-1003">Cell membrane</keyword>
<evidence type="ECO:0000313" key="9">
    <source>
        <dbReference type="Proteomes" id="UP000215224"/>
    </source>
</evidence>
<feature type="transmembrane region" description="Helical" evidence="7">
    <location>
        <begin position="325"/>
        <end position="348"/>
    </location>
</feature>
<dbReference type="GO" id="GO:0005886">
    <property type="term" value="C:plasma membrane"/>
    <property type="evidence" value="ECO:0007669"/>
    <property type="project" value="UniProtKB-SubCell"/>
</dbReference>
<dbReference type="SUPFAM" id="SSF103473">
    <property type="entry name" value="MFS general substrate transporter"/>
    <property type="match status" value="1"/>
</dbReference>
<feature type="transmembrane region" description="Helical" evidence="7">
    <location>
        <begin position="12"/>
        <end position="31"/>
    </location>
</feature>
<dbReference type="PANTHER" id="PTHR43266:SF9">
    <property type="entry name" value="PERMEASE, MAJOR FACILITATOR SUPERFAMILY-RELATED"/>
    <property type="match status" value="1"/>
</dbReference>
<reference evidence="8 9" key="1">
    <citation type="submission" date="2016-12" db="EMBL/GenBank/DDBJ databases">
        <title>The whole genome sequencing and assembly of Bacillus cohnii DSM 6307T strain.</title>
        <authorList>
            <person name="Lee Y.-J."/>
            <person name="Yi H."/>
            <person name="Bahn Y.-S."/>
            <person name="Kim J.F."/>
            <person name="Lee D.-W."/>
        </authorList>
    </citation>
    <scope>NUCLEOTIDE SEQUENCE [LARGE SCALE GENOMIC DNA]</scope>
    <source>
        <strain evidence="8 9">DSM 6307</strain>
    </source>
</reference>
<dbReference type="Proteomes" id="UP000215224">
    <property type="component" value="Chromosome"/>
</dbReference>
<feature type="transmembrane region" description="Helical" evidence="7">
    <location>
        <begin position="79"/>
        <end position="100"/>
    </location>
</feature>
<organism evidence="8 9">
    <name type="scientific">Sutcliffiella cohnii</name>
    <dbReference type="NCBI Taxonomy" id="33932"/>
    <lineage>
        <taxon>Bacteria</taxon>
        <taxon>Bacillati</taxon>
        <taxon>Bacillota</taxon>
        <taxon>Bacilli</taxon>
        <taxon>Bacillales</taxon>
        <taxon>Bacillaceae</taxon>
        <taxon>Sutcliffiella</taxon>
    </lineage>
</organism>
<evidence type="ECO:0000313" key="8">
    <source>
        <dbReference type="EMBL" id="AST90837.1"/>
    </source>
</evidence>
<keyword evidence="6 7" id="KW-0472">Membrane</keyword>
<feature type="transmembrane region" description="Helical" evidence="7">
    <location>
        <begin position="388"/>
        <end position="407"/>
    </location>
</feature>
<feature type="transmembrane region" description="Helical" evidence="7">
    <location>
        <begin position="106"/>
        <end position="127"/>
    </location>
</feature>
<evidence type="ECO:0000256" key="1">
    <source>
        <dbReference type="ARBA" id="ARBA00004651"/>
    </source>
</evidence>
<evidence type="ECO:0000256" key="2">
    <source>
        <dbReference type="ARBA" id="ARBA00022448"/>
    </source>
</evidence>
<evidence type="ECO:0000256" key="5">
    <source>
        <dbReference type="ARBA" id="ARBA00022989"/>
    </source>
</evidence>
<dbReference type="GO" id="GO:0022857">
    <property type="term" value="F:transmembrane transporter activity"/>
    <property type="evidence" value="ECO:0007669"/>
    <property type="project" value="InterPro"/>
</dbReference>
<evidence type="ECO:0000256" key="3">
    <source>
        <dbReference type="ARBA" id="ARBA00022475"/>
    </source>
</evidence>
<dbReference type="InterPro" id="IPR036259">
    <property type="entry name" value="MFS_trans_sf"/>
</dbReference>
<dbReference type="EMBL" id="CP018866">
    <property type="protein sequence ID" value="AST90837.1"/>
    <property type="molecule type" value="Genomic_DNA"/>
</dbReference>
<feature type="transmembrane region" description="Helical" evidence="7">
    <location>
        <begin position="230"/>
        <end position="252"/>
    </location>
</feature>
<feature type="transmembrane region" description="Helical" evidence="7">
    <location>
        <begin position="360"/>
        <end position="382"/>
    </location>
</feature>
<dbReference type="STRING" id="1314751.GCA_001591425_00119"/>
<name>A0A223KN62_9BACI</name>
<proteinExistence type="predicted"/>
<keyword evidence="4 7" id="KW-0812">Transmembrane</keyword>
<feature type="transmembrane region" description="Helical" evidence="7">
    <location>
        <begin position="37"/>
        <end position="58"/>
    </location>
</feature>
<dbReference type="CDD" id="cd06173">
    <property type="entry name" value="MFS_MefA_like"/>
    <property type="match status" value="1"/>
</dbReference>
<evidence type="ECO:0000256" key="7">
    <source>
        <dbReference type="SAM" id="Phobius"/>
    </source>
</evidence>
<keyword evidence="5 7" id="KW-1133">Transmembrane helix</keyword>
<sequence length="436" mass="48104">MDDSLKLKKATYHLYTFMISKMVSTFGAQVYTFAISFYILQLTGSATSFATNLICNILPRTILSPFAGAITDRYSKKKIVILSQIATTLTIIILLGITLTSGLSLITIYITTAILSLTSMFSGIAFTSSITSLIDQNRIQKAMSLNQMAISFAAIGSPAVGGILYGTVSIPVFLLIYIGASIIAVILESTMNFKLFATEKQPVEGEQKESMWQSMKAGISYLKLQRVIMIMIWIGLLVNFLFGAFEVGYSYILIEKLKMESQHFGLTQGAFSLGMLVMSIYFSMRKEVRFPLLVSKRGIIGLGLILASITVPLLIPMSYFVQVGFYMLIMLAFGGMIIVVNTPLQVMLQKTIADEYKGRVFSILETMSMALMPLGMVLYGFLYDILPAHWVLIVSAAMLIIVILSMARPTVVKKAHPEWEGKGFSFVKSKVKSVSS</sequence>